<dbReference type="AlphaFoldDB" id="A0A402A734"/>
<reference evidence="2" key="1">
    <citation type="submission" date="2018-12" db="EMBL/GenBank/DDBJ databases">
        <title>Tengunoibacter tsumagoiensis gen. nov., sp. nov., Dictyobacter kobayashii sp. nov., D. alpinus sp. nov., and D. joshuensis sp. nov. and description of Dictyobacteraceae fam. nov. within the order Ktedonobacterales isolated from Tengu-no-mugimeshi.</title>
        <authorList>
            <person name="Wang C.M."/>
            <person name="Zheng Y."/>
            <person name="Sakai Y."/>
            <person name="Toyoda A."/>
            <person name="Minakuchi Y."/>
            <person name="Abe K."/>
            <person name="Yokota A."/>
            <person name="Yabe S."/>
        </authorList>
    </citation>
    <scope>NUCLEOTIDE SEQUENCE [LARGE SCALE GENOMIC DNA]</scope>
    <source>
        <strain evidence="2">Uno3</strain>
    </source>
</reference>
<evidence type="ECO:0000313" key="2">
    <source>
        <dbReference type="Proteomes" id="UP000287352"/>
    </source>
</evidence>
<dbReference type="Proteomes" id="UP000287352">
    <property type="component" value="Unassembled WGS sequence"/>
</dbReference>
<name>A0A402A734_9CHLR</name>
<accession>A0A402A734</accession>
<protein>
    <submittedName>
        <fullName evidence="1">Uncharacterized protein</fullName>
    </submittedName>
</protein>
<dbReference type="EMBL" id="BIFR01000002">
    <property type="protein sequence ID" value="GCE14950.1"/>
    <property type="molecule type" value="Genomic_DNA"/>
</dbReference>
<gene>
    <name evidence="1" type="ORF">KTT_48090</name>
</gene>
<keyword evidence="2" id="KW-1185">Reference proteome</keyword>
<comment type="caution">
    <text evidence="1">The sequence shown here is derived from an EMBL/GenBank/DDBJ whole genome shotgun (WGS) entry which is preliminary data.</text>
</comment>
<organism evidence="1 2">
    <name type="scientific">Tengunoibacter tsumagoiensis</name>
    <dbReference type="NCBI Taxonomy" id="2014871"/>
    <lineage>
        <taxon>Bacteria</taxon>
        <taxon>Bacillati</taxon>
        <taxon>Chloroflexota</taxon>
        <taxon>Ktedonobacteria</taxon>
        <taxon>Ktedonobacterales</taxon>
        <taxon>Dictyobacteraceae</taxon>
        <taxon>Tengunoibacter</taxon>
    </lineage>
</organism>
<evidence type="ECO:0000313" key="1">
    <source>
        <dbReference type="EMBL" id="GCE14950.1"/>
    </source>
</evidence>
<proteinExistence type="predicted"/>
<sequence length="53" mass="5967">MKVANMKEKEVALSFDPNISLQTKGEAMLQKFMANLKYSEESLSALESKIEQS</sequence>